<evidence type="ECO:0000313" key="2">
    <source>
        <dbReference type="EMBL" id="TKW27170.1"/>
    </source>
</evidence>
<dbReference type="Gramene" id="TKW27170">
    <property type="protein sequence ID" value="TKW27170"/>
    <property type="gene ID" value="SEVIR_3G240550v2"/>
</dbReference>
<name>A0A4U6VCK3_SETVI</name>
<dbReference type="EMBL" id="CM016554">
    <property type="protein sequence ID" value="TKW27170.1"/>
    <property type="molecule type" value="Genomic_DNA"/>
</dbReference>
<organism evidence="2 3">
    <name type="scientific">Setaria viridis</name>
    <name type="common">Green bristlegrass</name>
    <name type="synonym">Setaria italica subsp. viridis</name>
    <dbReference type="NCBI Taxonomy" id="4556"/>
    <lineage>
        <taxon>Eukaryota</taxon>
        <taxon>Viridiplantae</taxon>
        <taxon>Streptophyta</taxon>
        <taxon>Embryophyta</taxon>
        <taxon>Tracheophyta</taxon>
        <taxon>Spermatophyta</taxon>
        <taxon>Magnoliopsida</taxon>
        <taxon>Liliopsida</taxon>
        <taxon>Poales</taxon>
        <taxon>Poaceae</taxon>
        <taxon>PACMAD clade</taxon>
        <taxon>Panicoideae</taxon>
        <taxon>Panicodae</taxon>
        <taxon>Paniceae</taxon>
        <taxon>Cenchrinae</taxon>
        <taxon>Setaria</taxon>
    </lineage>
</organism>
<gene>
    <name evidence="2" type="ORF">SEVIR_3G240550v2</name>
</gene>
<sequence>MGALSASRAPTGTGAAAPSSRRSAPQVEATMGASSPRLRVLGGAGTDPFLLLFASRFSGARVEWGRMRFKCM</sequence>
<dbReference type="Proteomes" id="UP000298652">
    <property type="component" value="Chromosome 3"/>
</dbReference>
<evidence type="ECO:0000256" key="1">
    <source>
        <dbReference type="SAM" id="MobiDB-lite"/>
    </source>
</evidence>
<feature type="region of interest" description="Disordered" evidence="1">
    <location>
        <begin position="1"/>
        <end position="38"/>
    </location>
</feature>
<proteinExistence type="predicted"/>
<protein>
    <submittedName>
        <fullName evidence="2">Uncharacterized protein</fullName>
    </submittedName>
</protein>
<dbReference type="AlphaFoldDB" id="A0A4U6VCK3"/>
<keyword evidence="3" id="KW-1185">Reference proteome</keyword>
<evidence type="ECO:0000313" key="3">
    <source>
        <dbReference type="Proteomes" id="UP000298652"/>
    </source>
</evidence>
<reference evidence="2" key="1">
    <citation type="submission" date="2019-03" db="EMBL/GenBank/DDBJ databases">
        <title>WGS assembly of Setaria viridis.</title>
        <authorList>
            <person name="Huang P."/>
            <person name="Jenkins J."/>
            <person name="Grimwood J."/>
            <person name="Barry K."/>
            <person name="Healey A."/>
            <person name="Mamidi S."/>
            <person name="Sreedasyam A."/>
            <person name="Shu S."/>
            <person name="Feldman M."/>
            <person name="Wu J."/>
            <person name="Yu Y."/>
            <person name="Chen C."/>
            <person name="Johnson J."/>
            <person name="Rokhsar D."/>
            <person name="Baxter I."/>
            <person name="Schmutz J."/>
            <person name="Brutnell T."/>
            <person name="Kellogg E."/>
        </authorList>
    </citation>
    <scope>NUCLEOTIDE SEQUENCE [LARGE SCALE GENOMIC DNA]</scope>
</reference>
<feature type="compositionally biased region" description="Low complexity" evidence="1">
    <location>
        <begin position="15"/>
        <end position="25"/>
    </location>
</feature>
<accession>A0A4U6VCK3</accession>